<dbReference type="PROSITE" id="PS51352">
    <property type="entry name" value="THIOREDOXIN_2"/>
    <property type="match status" value="1"/>
</dbReference>
<dbReference type="InterPro" id="IPR013766">
    <property type="entry name" value="Thioredoxin_domain"/>
</dbReference>
<keyword evidence="5" id="KW-0472">Membrane</keyword>
<dbReference type="CDD" id="cd02968">
    <property type="entry name" value="SCO"/>
    <property type="match status" value="1"/>
</dbReference>
<accession>A0A150N7U2</accession>
<proteinExistence type="inferred from homology"/>
<sequence>MVKKLYLSLTILFILCVGAGVFYFTVYRQSQMELPRDVVMETAWGEKYRFSDMKPKIRLLEFMYTNCPDICPNTTFQMTKLRAKLEQEHVFGKNVEFITITIDPKRDTREKLQTYAKTFGVTNGEQGWMFLRGSETDTKKIADAFDFQYRDPGNGMIIHTTLTYLLDENGRVIEQFGMGKNRFDVQDVYEAIMDEIK</sequence>
<dbReference type="EMBL" id="LQYW01000006">
    <property type="protein sequence ID" value="KYD32781.1"/>
    <property type="molecule type" value="Genomic_DNA"/>
</dbReference>
<feature type="binding site" evidence="3">
    <location>
        <position position="71"/>
    </location>
    <ligand>
        <name>Cu cation</name>
        <dbReference type="ChEBI" id="CHEBI:23378"/>
    </ligand>
</feature>
<feature type="binding site" evidence="3">
    <location>
        <position position="67"/>
    </location>
    <ligand>
        <name>Cu cation</name>
        <dbReference type="ChEBI" id="CHEBI:23378"/>
    </ligand>
</feature>
<evidence type="ECO:0000259" key="6">
    <source>
        <dbReference type="PROSITE" id="PS51352"/>
    </source>
</evidence>
<reference evidence="7 8" key="1">
    <citation type="submission" date="2016-01" db="EMBL/GenBank/DDBJ databases">
        <title>Draft Genome Sequences of Seven Thermophilic Sporeformers Isolated from Foods.</title>
        <authorList>
            <person name="Berendsen E.M."/>
            <person name="Wells-Bennik M.H."/>
            <person name="Krawcyk A.O."/>
            <person name="De Jong A."/>
            <person name="Holsappel S."/>
            <person name="Eijlander R.T."/>
            <person name="Kuipers O.P."/>
        </authorList>
    </citation>
    <scope>NUCLEOTIDE SEQUENCE [LARGE SCALE GENOMIC DNA]</scope>
    <source>
        <strain evidence="7 8">B4110</strain>
    </source>
</reference>
<evidence type="ECO:0000256" key="3">
    <source>
        <dbReference type="PIRSR" id="PIRSR603782-1"/>
    </source>
</evidence>
<dbReference type="PANTHER" id="PTHR12151">
    <property type="entry name" value="ELECTRON TRANSPORT PROTIN SCO1/SENC FAMILY MEMBER"/>
    <property type="match status" value="1"/>
</dbReference>
<feature type="transmembrane region" description="Helical" evidence="5">
    <location>
        <begin position="6"/>
        <end position="26"/>
    </location>
</feature>
<evidence type="ECO:0000256" key="4">
    <source>
        <dbReference type="PIRSR" id="PIRSR603782-2"/>
    </source>
</evidence>
<evidence type="ECO:0000256" key="2">
    <source>
        <dbReference type="ARBA" id="ARBA00023008"/>
    </source>
</evidence>
<dbReference type="PATRIC" id="fig|153151.4.peg.3224"/>
<feature type="disulfide bond" description="Redox-active" evidence="4">
    <location>
        <begin position="67"/>
        <end position="71"/>
    </location>
</feature>
<dbReference type="Gene3D" id="3.40.30.10">
    <property type="entry name" value="Glutaredoxin"/>
    <property type="match status" value="1"/>
</dbReference>
<evidence type="ECO:0000256" key="1">
    <source>
        <dbReference type="ARBA" id="ARBA00010996"/>
    </source>
</evidence>
<keyword evidence="5" id="KW-1133">Transmembrane helix</keyword>
<evidence type="ECO:0000256" key="5">
    <source>
        <dbReference type="SAM" id="Phobius"/>
    </source>
</evidence>
<feature type="binding site" evidence="3">
    <location>
        <position position="159"/>
    </location>
    <ligand>
        <name>Cu cation</name>
        <dbReference type="ChEBI" id="CHEBI:23378"/>
    </ligand>
</feature>
<evidence type="ECO:0000313" key="8">
    <source>
        <dbReference type="Proteomes" id="UP000075324"/>
    </source>
</evidence>
<dbReference type="InterPro" id="IPR036249">
    <property type="entry name" value="Thioredoxin-like_sf"/>
</dbReference>
<protein>
    <recommendedName>
        <fullName evidence="6">Thioredoxin domain-containing protein</fullName>
    </recommendedName>
</protein>
<keyword evidence="3" id="KW-0479">Metal-binding</keyword>
<evidence type="ECO:0000313" key="7">
    <source>
        <dbReference type="EMBL" id="KYD32781.1"/>
    </source>
</evidence>
<dbReference type="GO" id="GO:0046872">
    <property type="term" value="F:metal ion binding"/>
    <property type="evidence" value="ECO:0007669"/>
    <property type="project" value="UniProtKB-KW"/>
</dbReference>
<gene>
    <name evidence="7" type="ORF">B4110_0782</name>
</gene>
<dbReference type="InterPro" id="IPR003782">
    <property type="entry name" value="SCO1/SenC"/>
</dbReference>
<comment type="similarity">
    <text evidence="1">Belongs to the SCO1/2 family.</text>
</comment>
<dbReference type="Pfam" id="PF02630">
    <property type="entry name" value="SCO1-SenC"/>
    <property type="match status" value="1"/>
</dbReference>
<comment type="caution">
    <text evidence="7">The sequence shown here is derived from an EMBL/GenBank/DDBJ whole genome shotgun (WGS) entry which is preliminary data.</text>
</comment>
<dbReference type="AlphaFoldDB" id="A0A150N7U2"/>
<keyword evidence="5" id="KW-0812">Transmembrane</keyword>
<dbReference type="Proteomes" id="UP000075324">
    <property type="component" value="Unassembled WGS sequence"/>
</dbReference>
<keyword evidence="4" id="KW-1015">Disulfide bond</keyword>
<dbReference type="PANTHER" id="PTHR12151:SF25">
    <property type="entry name" value="LINALOOL DEHYDRATASE_ISOMERASE DOMAIN-CONTAINING PROTEIN"/>
    <property type="match status" value="1"/>
</dbReference>
<keyword evidence="2 3" id="KW-0186">Copper</keyword>
<dbReference type="SUPFAM" id="SSF52833">
    <property type="entry name" value="Thioredoxin-like"/>
    <property type="match status" value="1"/>
</dbReference>
<name>A0A150N7U2_9BACL</name>
<organism evidence="7 8">
    <name type="scientific">Parageobacillus toebii</name>
    <dbReference type="NCBI Taxonomy" id="153151"/>
    <lineage>
        <taxon>Bacteria</taxon>
        <taxon>Bacillati</taxon>
        <taxon>Bacillota</taxon>
        <taxon>Bacilli</taxon>
        <taxon>Bacillales</taxon>
        <taxon>Anoxybacillaceae</taxon>
        <taxon>Parageobacillus</taxon>
    </lineage>
</organism>
<feature type="domain" description="Thioredoxin" evidence="6">
    <location>
        <begin position="28"/>
        <end position="197"/>
    </location>
</feature>